<organism evidence="1">
    <name type="scientific">Culex pipiens</name>
    <name type="common">House mosquito</name>
    <dbReference type="NCBI Taxonomy" id="7175"/>
    <lineage>
        <taxon>Eukaryota</taxon>
        <taxon>Metazoa</taxon>
        <taxon>Ecdysozoa</taxon>
        <taxon>Arthropoda</taxon>
        <taxon>Hexapoda</taxon>
        <taxon>Insecta</taxon>
        <taxon>Pterygota</taxon>
        <taxon>Neoptera</taxon>
        <taxon>Endopterygota</taxon>
        <taxon>Diptera</taxon>
        <taxon>Nematocera</taxon>
        <taxon>Culicoidea</taxon>
        <taxon>Culicidae</taxon>
        <taxon>Culicinae</taxon>
        <taxon>Culicini</taxon>
        <taxon>Culex</taxon>
        <taxon>Culex</taxon>
    </lineage>
</organism>
<evidence type="ECO:0000313" key="1">
    <source>
        <dbReference type="EMBL" id="CAG6446728.1"/>
    </source>
</evidence>
<dbReference type="AlphaFoldDB" id="A0A8D8EUI8"/>
<sequence>MVETSVALSLQCLCSRVRLHAHKQIEHLLFTPLHHCHPRACACVLAVTTSFDVSAKRFASFRRHVQFSITPIHRRLRPPFIVNRTLIAHSRFLCLSFFLFLPFWRGHFANHLQIIKIKKRFFSSNRPLHCANILDFVLTQGSRALLLVFV</sequence>
<dbReference type="EMBL" id="HBUE01007709">
    <property type="protein sequence ID" value="CAG6446728.1"/>
    <property type="molecule type" value="Transcribed_RNA"/>
</dbReference>
<accession>A0A8D8EUI8</accession>
<name>A0A8D8EUI8_CULPI</name>
<reference evidence="1" key="1">
    <citation type="submission" date="2021-05" db="EMBL/GenBank/DDBJ databases">
        <authorList>
            <person name="Alioto T."/>
            <person name="Alioto T."/>
            <person name="Gomez Garrido J."/>
        </authorList>
    </citation>
    <scope>NUCLEOTIDE SEQUENCE</scope>
</reference>
<protein>
    <submittedName>
        <fullName evidence="1">(northern house mosquito) hypothetical protein</fullName>
    </submittedName>
</protein>
<proteinExistence type="predicted"/>